<dbReference type="InterPro" id="IPR000415">
    <property type="entry name" value="Nitroreductase-like"/>
</dbReference>
<accession>A0A0M0BRM9</accession>
<dbReference type="InterPro" id="IPR029479">
    <property type="entry name" value="Nitroreductase"/>
</dbReference>
<dbReference type="Proteomes" id="UP000037210">
    <property type="component" value="Unassembled WGS sequence"/>
</dbReference>
<dbReference type="AlphaFoldDB" id="A0A0M0BRM9"/>
<comment type="caution">
    <text evidence="5">The sequence shown here is derived from an EMBL/GenBank/DDBJ whole genome shotgun (WGS) entry which is preliminary data.</text>
</comment>
<feature type="compositionally biased region" description="Basic and acidic residues" evidence="3">
    <location>
        <begin position="163"/>
        <end position="173"/>
    </location>
</feature>
<dbReference type="Pfam" id="PF00881">
    <property type="entry name" value="Nitroreductase"/>
    <property type="match status" value="1"/>
</dbReference>
<comment type="similarity">
    <text evidence="1">Belongs to the nitroreductase family.</text>
</comment>
<feature type="domain" description="Nitroreductase" evidence="4">
    <location>
        <begin position="7"/>
        <end position="64"/>
    </location>
</feature>
<evidence type="ECO:0000313" key="6">
    <source>
        <dbReference type="Proteomes" id="UP000037210"/>
    </source>
</evidence>
<protein>
    <recommendedName>
        <fullName evidence="4">Nitroreductase domain-containing protein</fullName>
    </recommendedName>
</protein>
<dbReference type="SUPFAM" id="SSF55469">
    <property type="entry name" value="FMN-dependent nitroreductase-like"/>
    <property type="match status" value="1"/>
</dbReference>
<reference evidence="5 6" key="1">
    <citation type="submission" date="2015-06" db="EMBL/GenBank/DDBJ databases">
        <title>New insights into the roles of widespread benthic archaea in carbon and nitrogen cycling.</title>
        <authorList>
            <person name="Lazar C.S."/>
            <person name="Baker B.J."/>
            <person name="Seitz K.W."/>
            <person name="Hyde A.S."/>
            <person name="Dick G.J."/>
            <person name="Hinrichs K.-U."/>
            <person name="Teske A.P."/>
        </authorList>
    </citation>
    <scope>NUCLEOTIDE SEQUENCE [LARGE SCALE GENOMIC DNA]</scope>
    <source>
        <strain evidence="5">DG-45</strain>
    </source>
</reference>
<name>A0A0M0BRM9_9ARCH</name>
<sequence length="173" mass="18785">MRIPEMIRERRSVRAFTGRDVSEEDVELLVEAACWAPSAGNRQPWEFVVVRDEEVKRGLVEAAGGQSFIAEAPVVFVVCADPGRSASRYGRRGADLYCLQDTAAAVQNLLLTAAANGLGGCWVGAFDEGKAAEAVGVPRGLRPVAIVPVGYPAERPPPTPRRRSSEVIHRERF</sequence>
<dbReference type="EMBL" id="LFWZ01000019">
    <property type="protein sequence ID" value="KON30891.1"/>
    <property type="molecule type" value="Genomic_DNA"/>
</dbReference>
<keyword evidence="2" id="KW-0560">Oxidoreductase</keyword>
<feature type="region of interest" description="Disordered" evidence="3">
    <location>
        <begin position="151"/>
        <end position="173"/>
    </location>
</feature>
<evidence type="ECO:0000256" key="2">
    <source>
        <dbReference type="ARBA" id="ARBA00023002"/>
    </source>
</evidence>
<evidence type="ECO:0000256" key="1">
    <source>
        <dbReference type="ARBA" id="ARBA00007118"/>
    </source>
</evidence>
<evidence type="ECO:0000256" key="3">
    <source>
        <dbReference type="SAM" id="MobiDB-lite"/>
    </source>
</evidence>
<dbReference type="PANTHER" id="PTHR43673:SF10">
    <property type="entry name" value="NADH DEHYDROGENASE_NAD(P)H NITROREDUCTASE XCC3605-RELATED"/>
    <property type="match status" value="1"/>
</dbReference>
<dbReference type="Gene3D" id="3.40.109.10">
    <property type="entry name" value="NADH Oxidase"/>
    <property type="match status" value="1"/>
</dbReference>
<dbReference type="PANTHER" id="PTHR43673">
    <property type="entry name" value="NAD(P)H NITROREDUCTASE YDGI-RELATED"/>
    <property type="match status" value="1"/>
</dbReference>
<organism evidence="5 6">
    <name type="scientific">miscellaneous Crenarchaeota group-15 archaeon DG-45</name>
    <dbReference type="NCBI Taxonomy" id="1685127"/>
    <lineage>
        <taxon>Archaea</taxon>
        <taxon>Candidatus Bathyarchaeota</taxon>
        <taxon>MCG-15</taxon>
    </lineage>
</organism>
<dbReference type="GO" id="GO:0016491">
    <property type="term" value="F:oxidoreductase activity"/>
    <property type="evidence" value="ECO:0007669"/>
    <property type="project" value="UniProtKB-KW"/>
</dbReference>
<evidence type="ECO:0000313" key="5">
    <source>
        <dbReference type="EMBL" id="KON30891.1"/>
    </source>
</evidence>
<evidence type="ECO:0000259" key="4">
    <source>
        <dbReference type="Pfam" id="PF00881"/>
    </source>
</evidence>
<gene>
    <name evidence="5" type="ORF">AC482_02845</name>
</gene>
<proteinExistence type="inferred from homology"/>